<keyword evidence="7 9" id="KW-0508">mRNA splicing</keyword>
<dbReference type="PANTHER" id="PTHR13264">
    <property type="entry name" value="GCIP-INTERACTING PROTEIN P29"/>
    <property type="match status" value="1"/>
</dbReference>
<comment type="caution">
    <text evidence="11">The sequence shown here is derived from an EMBL/GenBank/DDBJ whole genome shotgun (WGS) entry which is preliminary data.</text>
</comment>
<comment type="subcellular location">
    <subcellularLocation>
        <location evidence="2 9">Nucleus</location>
    </subcellularLocation>
</comment>
<name>A0ABR1Y5I3_9PEZI</name>
<feature type="region of interest" description="Disordered" evidence="10">
    <location>
        <begin position="1"/>
        <end position="121"/>
    </location>
</feature>
<dbReference type="Pfam" id="PF08231">
    <property type="entry name" value="SYF2"/>
    <property type="match status" value="1"/>
</dbReference>
<evidence type="ECO:0000256" key="4">
    <source>
        <dbReference type="ARBA" id="ARBA00014745"/>
    </source>
</evidence>
<keyword evidence="6 9" id="KW-0747">Spliceosome</keyword>
<evidence type="ECO:0000256" key="6">
    <source>
        <dbReference type="ARBA" id="ARBA00022728"/>
    </source>
</evidence>
<dbReference type="InterPro" id="IPR013260">
    <property type="entry name" value="mRNA_splic_SYF2"/>
</dbReference>
<dbReference type="EMBL" id="JBBWUH010000001">
    <property type="protein sequence ID" value="KAK8176856.1"/>
    <property type="molecule type" value="Genomic_DNA"/>
</dbReference>
<reference evidence="11 12" key="1">
    <citation type="journal article" date="2022" name="G3 (Bethesda)">
        <title>Enemy or ally: a genomic approach to elucidate the lifestyle of Phyllosticta citrichinaensis.</title>
        <authorList>
            <person name="Buijs V.A."/>
            <person name="Groenewald J.Z."/>
            <person name="Haridas S."/>
            <person name="LaButti K.M."/>
            <person name="Lipzen A."/>
            <person name="Martin F.M."/>
            <person name="Barry K."/>
            <person name="Grigoriev I.V."/>
            <person name="Crous P.W."/>
            <person name="Seidl M.F."/>
        </authorList>
    </citation>
    <scope>NUCLEOTIDE SEQUENCE [LARGE SCALE GENOMIC DNA]</scope>
    <source>
        <strain evidence="11 12">CBS 129764</strain>
    </source>
</reference>
<comment type="similarity">
    <text evidence="3 9">Belongs to the SYF2 family.</text>
</comment>
<evidence type="ECO:0000256" key="10">
    <source>
        <dbReference type="SAM" id="MobiDB-lite"/>
    </source>
</evidence>
<feature type="compositionally biased region" description="Low complexity" evidence="10">
    <location>
        <begin position="45"/>
        <end position="71"/>
    </location>
</feature>
<evidence type="ECO:0000256" key="3">
    <source>
        <dbReference type="ARBA" id="ARBA00010028"/>
    </source>
</evidence>
<dbReference type="Proteomes" id="UP001456524">
    <property type="component" value="Unassembled WGS sequence"/>
</dbReference>
<evidence type="ECO:0000256" key="9">
    <source>
        <dbReference type="RuleBase" id="RU367148"/>
    </source>
</evidence>
<evidence type="ECO:0000313" key="12">
    <source>
        <dbReference type="Proteomes" id="UP001456524"/>
    </source>
</evidence>
<gene>
    <name evidence="11" type="ORF">IWX90DRAFT_377841</name>
</gene>
<keyword evidence="12" id="KW-1185">Reference proteome</keyword>
<accession>A0ABR1Y5I3</accession>
<protein>
    <recommendedName>
        <fullName evidence="4 9">Pre-mRNA-splicing factor SYF2</fullName>
    </recommendedName>
</protein>
<evidence type="ECO:0000313" key="11">
    <source>
        <dbReference type="EMBL" id="KAK8176856.1"/>
    </source>
</evidence>
<organism evidence="11 12">
    <name type="scientific">Phyllosticta citrichinensis</name>
    <dbReference type="NCBI Taxonomy" id="1130410"/>
    <lineage>
        <taxon>Eukaryota</taxon>
        <taxon>Fungi</taxon>
        <taxon>Dikarya</taxon>
        <taxon>Ascomycota</taxon>
        <taxon>Pezizomycotina</taxon>
        <taxon>Dothideomycetes</taxon>
        <taxon>Dothideomycetes incertae sedis</taxon>
        <taxon>Botryosphaeriales</taxon>
        <taxon>Phyllostictaceae</taxon>
        <taxon>Phyllosticta</taxon>
    </lineage>
</organism>
<keyword evidence="8 9" id="KW-0539">Nucleus</keyword>
<dbReference type="PANTHER" id="PTHR13264:SF5">
    <property type="entry name" value="PRE-MRNA-SPLICING FACTOR SYF2"/>
    <property type="match status" value="1"/>
</dbReference>
<keyword evidence="5 9" id="KW-0507">mRNA processing</keyword>
<evidence type="ECO:0000256" key="2">
    <source>
        <dbReference type="ARBA" id="ARBA00004123"/>
    </source>
</evidence>
<evidence type="ECO:0000256" key="7">
    <source>
        <dbReference type="ARBA" id="ARBA00023187"/>
    </source>
</evidence>
<comment type="function">
    <text evidence="1 9">Involved in pre-mRNA splicing.</text>
</comment>
<feature type="compositionally biased region" description="Basic and acidic residues" evidence="10">
    <location>
        <begin position="91"/>
        <end position="103"/>
    </location>
</feature>
<evidence type="ECO:0000256" key="8">
    <source>
        <dbReference type="ARBA" id="ARBA00023242"/>
    </source>
</evidence>
<evidence type="ECO:0000256" key="1">
    <source>
        <dbReference type="ARBA" id="ARBA00003777"/>
    </source>
</evidence>
<evidence type="ECO:0000256" key="5">
    <source>
        <dbReference type="ARBA" id="ARBA00022664"/>
    </source>
</evidence>
<sequence>MPSEKRKTTSESDIAGEQSSKRRFIETEPAGAPETNETQEHADSSENNDSNEPAAAASSSSGSAAPSTAPNDRLARFKALQARQAASRKQNLKDSSEEARRATVDPAALSSLKRKHAVASHNLLKAETADSGEDFERKRAWDWTVEESERWDRRIEKKEKHRAGVAFADYRADARKTYKRQLRDLPPDLDGYERHKMQAIERAARSGGLEIVEMDGGELIAVDKDGSFYSTADSTDFVNHRPDKEGVDRLVGAMKKAEEQRLKARRARGINDAEDAGDVTYINQKNKQFNDKLARFYNKYTADIRESFERGTAL</sequence>
<feature type="compositionally biased region" description="Basic and acidic residues" evidence="10">
    <location>
        <begin position="1"/>
        <end position="10"/>
    </location>
</feature>
<proteinExistence type="inferred from homology"/>
<comment type="subunit">
    <text evidence="9">May be part of a spliceosome complex.</text>
</comment>